<feature type="region of interest" description="Disordered" evidence="1">
    <location>
        <begin position="1"/>
        <end position="20"/>
    </location>
</feature>
<evidence type="ECO:0008006" key="5">
    <source>
        <dbReference type="Google" id="ProtNLM"/>
    </source>
</evidence>
<dbReference type="PANTHER" id="PTHR34475:SF1">
    <property type="entry name" value="CYTOSKELETON PROTEIN RODZ"/>
    <property type="match status" value="1"/>
</dbReference>
<dbReference type="OrthoDB" id="8561330at2"/>
<dbReference type="GeneID" id="93428200"/>
<gene>
    <name evidence="3" type="ORF">HMPREF2130_02330</name>
</gene>
<accession>A0A096AMK0</accession>
<sequence length="174" mass="18986">MNPQDQMPDLSKESAPQPELADSLGGLLHASRLRKNLSLEDVANVTKYSKRQLQALEDKNWDLLPQGFALRALVRKYAQALDVDPALALEMLTRETGNKPAVAKASKSNLVSSLDYRMSPTPTGASKGGGFSIFTIIFLLLLVIVIALGVALWQGAISFDDLNLGFVKDWFEAV</sequence>
<proteinExistence type="predicted"/>
<dbReference type="eggNOG" id="COG1426">
    <property type="taxonomic scope" value="Bacteria"/>
</dbReference>
<evidence type="ECO:0000313" key="4">
    <source>
        <dbReference type="Proteomes" id="UP000029629"/>
    </source>
</evidence>
<dbReference type="SUPFAM" id="SSF47413">
    <property type="entry name" value="lambda repressor-like DNA-binding domains"/>
    <property type="match status" value="1"/>
</dbReference>
<keyword evidence="4" id="KW-1185">Reference proteome</keyword>
<keyword evidence="2" id="KW-0472">Membrane</keyword>
<keyword evidence="2" id="KW-1133">Transmembrane helix</keyword>
<name>A0A096AMK0_9BURK</name>
<organism evidence="3 4">
    <name type="scientific">Oligella urethralis DNF00040</name>
    <dbReference type="NCBI Taxonomy" id="1401065"/>
    <lineage>
        <taxon>Bacteria</taxon>
        <taxon>Pseudomonadati</taxon>
        <taxon>Pseudomonadota</taxon>
        <taxon>Betaproteobacteria</taxon>
        <taxon>Burkholderiales</taxon>
        <taxon>Alcaligenaceae</taxon>
        <taxon>Oligella</taxon>
    </lineage>
</organism>
<dbReference type="AlphaFoldDB" id="A0A096AMK0"/>
<dbReference type="EMBL" id="JRNI01000010">
    <property type="protein sequence ID" value="KGF31867.1"/>
    <property type="molecule type" value="Genomic_DNA"/>
</dbReference>
<keyword evidence="2" id="KW-0812">Transmembrane</keyword>
<reference evidence="3 4" key="1">
    <citation type="submission" date="2014-07" db="EMBL/GenBank/DDBJ databases">
        <authorList>
            <person name="McCorrison J."/>
            <person name="Sanka R."/>
            <person name="Torralba M."/>
            <person name="Gillis M."/>
            <person name="Haft D.H."/>
            <person name="Methe B."/>
            <person name="Sutton G."/>
            <person name="Nelson K.E."/>
        </authorList>
    </citation>
    <scope>NUCLEOTIDE SEQUENCE [LARGE SCALE GENOMIC DNA]</scope>
    <source>
        <strain evidence="3 4">DNF00040</strain>
    </source>
</reference>
<dbReference type="Pfam" id="PF13413">
    <property type="entry name" value="HTH_25"/>
    <property type="match status" value="1"/>
</dbReference>
<dbReference type="Proteomes" id="UP000029629">
    <property type="component" value="Unassembled WGS sequence"/>
</dbReference>
<dbReference type="GO" id="GO:0003677">
    <property type="term" value="F:DNA binding"/>
    <property type="evidence" value="ECO:0007669"/>
    <property type="project" value="InterPro"/>
</dbReference>
<feature type="transmembrane region" description="Helical" evidence="2">
    <location>
        <begin position="131"/>
        <end position="153"/>
    </location>
</feature>
<protein>
    <recommendedName>
        <fullName evidence="5">HTH cro/C1-type domain-containing protein</fullName>
    </recommendedName>
</protein>
<dbReference type="RefSeq" id="WP_018026015.1">
    <property type="nucleotide sequence ID" value="NZ_JRNI01000010.1"/>
</dbReference>
<dbReference type="PANTHER" id="PTHR34475">
    <property type="match status" value="1"/>
</dbReference>
<evidence type="ECO:0000256" key="1">
    <source>
        <dbReference type="SAM" id="MobiDB-lite"/>
    </source>
</evidence>
<comment type="caution">
    <text evidence="3">The sequence shown here is derived from an EMBL/GenBank/DDBJ whole genome shotgun (WGS) entry which is preliminary data.</text>
</comment>
<dbReference type="Gene3D" id="1.10.260.40">
    <property type="entry name" value="lambda repressor-like DNA-binding domains"/>
    <property type="match status" value="1"/>
</dbReference>
<dbReference type="InterPro" id="IPR010982">
    <property type="entry name" value="Lambda_DNA-bd_dom_sf"/>
</dbReference>
<dbReference type="InterPro" id="IPR050400">
    <property type="entry name" value="Bact_Cytoskel_RodZ"/>
</dbReference>
<evidence type="ECO:0000313" key="3">
    <source>
        <dbReference type="EMBL" id="KGF31867.1"/>
    </source>
</evidence>
<evidence type="ECO:0000256" key="2">
    <source>
        <dbReference type="SAM" id="Phobius"/>
    </source>
</evidence>